<evidence type="ECO:0000256" key="7">
    <source>
        <dbReference type="ARBA" id="ARBA00023288"/>
    </source>
</evidence>
<dbReference type="OrthoDB" id="9816067at2"/>
<dbReference type="STRING" id="717606.PaecuDRAFT_0494"/>
<keyword evidence="12" id="KW-1185">Reference proteome</keyword>
<evidence type="ECO:0000259" key="10">
    <source>
        <dbReference type="Pfam" id="PF25198"/>
    </source>
</evidence>
<evidence type="ECO:0000256" key="2">
    <source>
        <dbReference type="ARBA" id="ARBA00007886"/>
    </source>
</evidence>
<keyword evidence="6" id="KW-0564">Palmitate</keyword>
<dbReference type="InterPro" id="IPR008844">
    <property type="entry name" value="Spore_GerAC-like"/>
</dbReference>
<evidence type="ECO:0000313" key="11">
    <source>
        <dbReference type="EMBL" id="EFM12983.1"/>
    </source>
</evidence>
<gene>
    <name evidence="11" type="ORF">PaecuDRAFT_0494</name>
</gene>
<protein>
    <submittedName>
        <fullName evidence="11">Germination protein, Ger(X)C family</fullName>
    </submittedName>
</protein>
<sequence length="406" mass="44991">MRWEWSRRAGVLLLAMLCFAAAGCGNRTELNDISIVSASGVDWKDGKWVVSYQLVLPQAIASHGSGATTGSSPVNVFSTSGDSIRGAVSKSSFEMSRRLYFSQNQIVVISEQAAKHGLTSLFDVYLRNLDSRETVSVFLTKRSAREVLEHLIPLEEIPGAAIERMINNEEKNGSTLPHMSVYNVLLELLGPTKVAGIPSLQIAGEDPLDSLDKTKKTYSSSKIKLAQLGVLHEDKLVGWLNHEQSYGAMWIRDQIRKSTVWFPCDKEKPNEIAVLGINMTNTKIKAQKDGDSWKLKVHVKARGTLMEYPCQADLSKPESISALEKQAEQKIAMIVKDGFTATQGMKADMLGFGNAVRLKYPKQWAKIAKDWNEDVFPNTTVEPNVDVVIERTGMSTDSFSKLQHKS</sequence>
<organism evidence="11 12">
    <name type="scientific">Paenibacillus curdlanolyticus YK9</name>
    <dbReference type="NCBI Taxonomy" id="717606"/>
    <lineage>
        <taxon>Bacteria</taxon>
        <taxon>Bacillati</taxon>
        <taxon>Bacillota</taxon>
        <taxon>Bacilli</taxon>
        <taxon>Bacillales</taxon>
        <taxon>Paenibacillaceae</taxon>
        <taxon>Paenibacillus</taxon>
    </lineage>
</organism>
<dbReference type="Pfam" id="PF05504">
    <property type="entry name" value="Spore_GerAC"/>
    <property type="match status" value="1"/>
</dbReference>
<name>E0I3W9_9BACL</name>
<proteinExistence type="inferred from homology"/>
<dbReference type="AlphaFoldDB" id="E0I3W9"/>
<dbReference type="GO" id="GO:0016020">
    <property type="term" value="C:membrane"/>
    <property type="evidence" value="ECO:0007669"/>
    <property type="project" value="UniProtKB-SubCell"/>
</dbReference>
<dbReference type="PROSITE" id="PS51257">
    <property type="entry name" value="PROKAR_LIPOPROTEIN"/>
    <property type="match status" value="1"/>
</dbReference>
<evidence type="ECO:0000256" key="8">
    <source>
        <dbReference type="SAM" id="SignalP"/>
    </source>
</evidence>
<dbReference type="GO" id="GO:0009847">
    <property type="term" value="P:spore germination"/>
    <property type="evidence" value="ECO:0007669"/>
    <property type="project" value="InterPro"/>
</dbReference>
<dbReference type="Pfam" id="PF25198">
    <property type="entry name" value="Spore_GerAC_N"/>
    <property type="match status" value="1"/>
</dbReference>
<dbReference type="Gene3D" id="3.30.300.210">
    <property type="entry name" value="Nutrient germinant receptor protein C, domain 3"/>
    <property type="match status" value="1"/>
</dbReference>
<comment type="similarity">
    <text evidence="2">Belongs to the GerABKC lipoprotein family.</text>
</comment>
<evidence type="ECO:0000256" key="1">
    <source>
        <dbReference type="ARBA" id="ARBA00004635"/>
    </source>
</evidence>
<evidence type="ECO:0000313" key="12">
    <source>
        <dbReference type="Proteomes" id="UP000005387"/>
    </source>
</evidence>
<reference evidence="11 12" key="1">
    <citation type="submission" date="2010-07" db="EMBL/GenBank/DDBJ databases">
        <title>The draft genome of Paenibacillus curdlanolyticus YK9.</title>
        <authorList>
            <consortium name="US DOE Joint Genome Institute (JGI-PGF)"/>
            <person name="Lucas S."/>
            <person name="Copeland A."/>
            <person name="Lapidus A."/>
            <person name="Cheng J.-F."/>
            <person name="Bruce D."/>
            <person name="Goodwin L."/>
            <person name="Pitluck S."/>
            <person name="Land M.L."/>
            <person name="Hauser L."/>
            <person name="Chang Y.-J."/>
            <person name="Jeffries C."/>
            <person name="Anderson I.J."/>
            <person name="Johnson E."/>
            <person name="Loganathan U."/>
            <person name="Mulhopadhyay B."/>
            <person name="Kyrpides N."/>
            <person name="Woyke T.J."/>
        </authorList>
    </citation>
    <scope>NUCLEOTIDE SEQUENCE [LARGE SCALE GENOMIC DNA]</scope>
    <source>
        <strain evidence="11 12">YK9</strain>
    </source>
</reference>
<dbReference type="eggNOG" id="ENOG502Z9N7">
    <property type="taxonomic scope" value="Bacteria"/>
</dbReference>
<comment type="subcellular location">
    <subcellularLocation>
        <location evidence="1">Membrane</location>
        <topology evidence="1">Lipid-anchor</topology>
    </subcellularLocation>
</comment>
<dbReference type="EMBL" id="AEDD01000001">
    <property type="protein sequence ID" value="EFM12983.1"/>
    <property type="molecule type" value="Genomic_DNA"/>
</dbReference>
<feature type="chain" id="PRO_5039184048" evidence="8">
    <location>
        <begin position="21"/>
        <end position="406"/>
    </location>
</feature>
<dbReference type="PANTHER" id="PTHR35789">
    <property type="entry name" value="SPORE GERMINATION PROTEIN B3"/>
    <property type="match status" value="1"/>
</dbReference>
<accession>E0I3W9</accession>
<feature type="domain" description="Spore germination protein N-terminal" evidence="10">
    <location>
        <begin position="27"/>
        <end position="200"/>
    </location>
</feature>
<keyword evidence="7" id="KW-0449">Lipoprotein</keyword>
<dbReference type="InterPro" id="IPR038501">
    <property type="entry name" value="Spore_GerAC_C_sf"/>
</dbReference>
<dbReference type="PANTHER" id="PTHR35789:SF1">
    <property type="entry name" value="SPORE GERMINATION PROTEIN B3"/>
    <property type="match status" value="1"/>
</dbReference>
<dbReference type="InterPro" id="IPR057336">
    <property type="entry name" value="GerAC_N"/>
</dbReference>
<dbReference type="Gene3D" id="6.20.190.10">
    <property type="entry name" value="Nutrient germinant receptor protein C, domain 1"/>
    <property type="match status" value="1"/>
</dbReference>
<feature type="signal peptide" evidence="8">
    <location>
        <begin position="1"/>
        <end position="20"/>
    </location>
</feature>
<keyword evidence="5" id="KW-0472">Membrane</keyword>
<keyword evidence="3" id="KW-0309">Germination</keyword>
<dbReference type="RefSeq" id="WP_006036511.1">
    <property type="nucleotide sequence ID" value="NZ_AEDD01000001.1"/>
</dbReference>
<evidence type="ECO:0000256" key="5">
    <source>
        <dbReference type="ARBA" id="ARBA00023136"/>
    </source>
</evidence>
<dbReference type="Proteomes" id="UP000005387">
    <property type="component" value="Unassembled WGS sequence"/>
</dbReference>
<evidence type="ECO:0000256" key="3">
    <source>
        <dbReference type="ARBA" id="ARBA00022544"/>
    </source>
</evidence>
<evidence type="ECO:0000256" key="4">
    <source>
        <dbReference type="ARBA" id="ARBA00022729"/>
    </source>
</evidence>
<dbReference type="NCBIfam" id="TIGR02887">
    <property type="entry name" value="spore_ger_x_C"/>
    <property type="match status" value="1"/>
</dbReference>
<evidence type="ECO:0000259" key="9">
    <source>
        <dbReference type="Pfam" id="PF05504"/>
    </source>
</evidence>
<dbReference type="InterPro" id="IPR046953">
    <property type="entry name" value="Spore_GerAC-like_C"/>
</dbReference>
<evidence type="ECO:0000256" key="6">
    <source>
        <dbReference type="ARBA" id="ARBA00023139"/>
    </source>
</evidence>
<keyword evidence="4 8" id="KW-0732">Signal</keyword>
<feature type="domain" description="Spore germination GerAC-like C-terminal" evidence="9">
    <location>
        <begin position="228"/>
        <end position="393"/>
    </location>
</feature>